<evidence type="ECO:0000256" key="6">
    <source>
        <dbReference type="ARBA" id="ARBA00022729"/>
    </source>
</evidence>
<evidence type="ECO:0000313" key="17">
    <source>
        <dbReference type="Proteomes" id="UP001168098"/>
    </source>
</evidence>
<dbReference type="EMBL" id="JARBHA010000016">
    <property type="protein sequence ID" value="KAJ9678709.1"/>
    <property type="molecule type" value="Genomic_DNA"/>
</dbReference>
<accession>A0AA38YXZ7</accession>
<keyword evidence="8 12" id="KW-1133">Transmembrane helix</keyword>
<keyword evidence="17" id="KW-1185">Reference proteome</keyword>
<dbReference type="SUPFAM" id="SSF52058">
    <property type="entry name" value="L domain-like"/>
    <property type="match status" value="3"/>
</dbReference>
<dbReference type="PROSITE" id="PS51450">
    <property type="entry name" value="LRR"/>
    <property type="match status" value="3"/>
</dbReference>
<keyword evidence="7" id="KW-0677">Repeat</keyword>
<evidence type="ECO:0000256" key="7">
    <source>
        <dbReference type="ARBA" id="ARBA00022737"/>
    </source>
</evidence>
<keyword evidence="11" id="KW-0325">Glycoprotein</keyword>
<dbReference type="FunFam" id="3.80.10.10:FF:001488">
    <property type="entry name" value="Receptor-like protein EIX1"/>
    <property type="match status" value="1"/>
</dbReference>
<keyword evidence="5 12" id="KW-0812">Transmembrane</keyword>
<gene>
    <name evidence="16" type="ORF">PVL29_020790</name>
</gene>
<feature type="transmembrane region" description="Helical" evidence="12">
    <location>
        <begin position="1106"/>
        <end position="1129"/>
    </location>
</feature>
<dbReference type="SMART" id="SM00369">
    <property type="entry name" value="LRR_TYP"/>
    <property type="match status" value="16"/>
</dbReference>
<evidence type="ECO:0000259" key="15">
    <source>
        <dbReference type="Pfam" id="PF23598"/>
    </source>
</evidence>
<evidence type="ECO:0000256" key="9">
    <source>
        <dbReference type="ARBA" id="ARBA00023136"/>
    </source>
</evidence>
<name>A0AA38YXZ7_VITRO</name>
<evidence type="ECO:0000256" key="10">
    <source>
        <dbReference type="ARBA" id="ARBA00023170"/>
    </source>
</evidence>
<dbReference type="InterPro" id="IPR001611">
    <property type="entry name" value="Leu-rich_rpt"/>
</dbReference>
<dbReference type="InterPro" id="IPR055414">
    <property type="entry name" value="LRR_R13L4/SHOC2-like"/>
</dbReference>
<dbReference type="GO" id="GO:0005886">
    <property type="term" value="C:plasma membrane"/>
    <property type="evidence" value="ECO:0007669"/>
    <property type="project" value="UniProtKB-SubCell"/>
</dbReference>
<dbReference type="PRINTS" id="PR00019">
    <property type="entry name" value="LEURICHRPT"/>
</dbReference>
<evidence type="ECO:0000256" key="3">
    <source>
        <dbReference type="ARBA" id="ARBA00022475"/>
    </source>
</evidence>
<organism evidence="16 17">
    <name type="scientific">Vitis rotundifolia</name>
    <name type="common">Muscadine grape</name>
    <dbReference type="NCBI Taxonomy" id="103349"/>
    <lineage>
        <taxon>Eukaryota</taxon>
        <taxon>Viridiplantae</taxon>
        <taxon>Streptophyta</taxon>
        <taxon>Embryophyta</taxon>
        <taxon>Tracheophyta</taxon>
        <taxon>Spermatophyta</taxon>
        <taxon>Magnoliopsida</taxon>
        <taxon>eudicotyledons</taxon>
        <taxon>Gunneridae</taxon>
        <taxon>Pentapetalae</taxon>
        <taxon>rosids</taxon>
        <taxon>Vitales</taxon>
        <taxon>Vitaceae</taxon>
        <taxon>Viteae</taxon>
        <taxon>Vitis</taxon>
    </lineage>
</organism>
<reference evidence="16 17" key="1">
    <citation type="journal article" date="2023" name="BMC Biotechnol.">
        <title>Vitis rotundifolia cv Carlos genome sequencing.</title>
        <authorList>
            <person name="Huff M."/>
            <person name="Hulse-Kemp A."/>
            <person name="Scheffler B."/>
            <person name="Youngblood R."/>
            <person name="Simpson S."/>
            <person name="Babiker E."/>
            <person name="Staton M."/>
        </authorList>
    </citation>
    <scope>NUCLEOTIDE SEQUENCE [LARGE SCALE GENOMIC DNA]</scope>
    <source>
        <tissue evidence="16">Leaf</tissue>
    </source>
</reference>
<evidence type="ECO:0000313" key="16">
    <source>
        <dbReference type="EMBL" id="KAJ9678709.1"/>
    </source>
</evidence>
<evidence type="ECO:0000256" key="13">
    <source>
        <dbReference type="SAM" id="SignalP"/>
    </source>
</evidence>
<dbReference type="Pfam" id="PF08263">
    <property type="entry name" value="LRRNT_2"/>
    <property type="match status" value="1"/>
</dbReference>
<dbReference type="InterPro" id="IPR046956">
    <property type="entry name" value="RLP23-like"/>
</dbReference>
<dbReference type="FunFam" id="3.80.10.10:FF:000041">
    <property type="entry name" value="LRR receptor-like serine/threonine-protein kinase ERECTA"/>
    <property type="match status" value="1"/>
</dbReference>
<feature type="domain" description="Leucine-rich repeat-containing N-terminal plant-type" evidence="14">
    <location>
        <begin position="38"/>
        <end position="78"/>
    </location>
</feature>
<dbReference type="Pfam" id="PF13855">
    <property type="entry name" value="LRR_8"/>
    <property type="match status" value="3"/>
</dbReference>
<dbReference type="Gene3D" id="3.80.10.10">
    <property type="entry name" value="Ribonuclease Inhibitor"/>
    <property type="match status" value="7"/>
</dbReference>
<feature type="domain" description="Disease resistance R13L4/SHOC-2-like LRR" evidence="15">
    <location>
        <begin position="297"/>
        <end position="427"/>
    </location>
</feature>
<evidence type="ECO:0000256" key="4">
    <source>
        <dbReference type="ARBA" id="ARBA00022614"/>
    </source>
</evidence>
<evidence type="ECO:0000259" key="14">
    <source>
        <dbReference type="Pfam" id="PF08263"/>
    </source>
</evidence>
<comment type="similarity">
    <text evidence="2">Belongs to the RLP family.</text>
</comment>
<proteinExistence type="inferred from homology"/>
<dbReference type="InterPro" id="IPR032675">
    <property type="entry name" value="LRR_dom_sf"/>
</dbReference>
<feature type="chain" id="PRO_5041270833" description="Leucine-rich repeat-containing N-terminal plant-type domain-containing protein" evidence="13">
    <location>
        <begin position="21"/>
        <end position="1165"/>
    </location>
</feature>
<keyword evidence="4" id="KW-0433">Leucine-rich repeat</keyword>
<dbReference type="FunFam" id="3.80.10.10:FF:000111">
    <property type="entry name" value="LRR receptor-like serine/threonine-protein kinase ERECTA"/>
    <property type="match status" value="1"/>
</dbReference>
<dbReference type="Proteomes" id="UP001168098">
    <property type="component" value="Unassembled WGS sequence"/>
</dbReference>
<evidence type="ECO:0000256" key="12">
    <source>
        <dbReference type="SAM" id="Phobius"/>
    </source>
</evidence>
<comment type="caution">
    <text evidence="16">The sequence shown here is derived from an EMBL/GenBank/DDBJ whole genome shotgun (WGS) entry which is preliminary data.</text>
</comment>
<dbReference type="AlphaFoldDB" id="A0AA38YXZ7"/>
<dbReference type="InterPro" id="IPR003591">
    <property type="entry name" value="Leu-rich_rpt_typical-subtyp"/>
</dbReference>
<dbReference type="SMART" id="SM00365">
    <property type="entry name" value="LRR_SD22"/>
    <property type="match status" value="7"/>
</dbReference>
<sequence length="1165" mass="129526">MASWSFQYFLVSFLVVLVLSAKPGLGTTVRKVTRCTERERQALLHFKHRLVDDHGLLSSWGDEQDKKDCCRWKGVHCSKRSSHVVKLHLPAPPTEFDGVYQSLRGQISPSLLELEHLTHLDLSFNDFEGIPMPPFIASLTKMQHLNLSHANFTGSLPTQLGNLSNLIFLDLSLNDDLHSGSLEWLSHLSSLRLLDLSHVSMSKATHWSQAINKLPSFIHLNLGDCSLPPLTTPSLSHVNSSAPLAFLDLSDNYDLASSVYPWVFNFRTTLVHLSISESNLNCLIPDAYGDMISLAYLDLRACALKGEIPESFGNMNAFGNMRSLKYLDLSQNQLQGSIPNTVGHLASLERLYLLVNRLRGSIPEAFGNMSSLTYLDLSSNQIQGSVPEAFGSMTSLSELHLSSNRLHGSIPEALGNMSSLKYLDLPSNQLQGSIPDTNQLQGSIPKAFGNMSALTYLDLSHNQLQGSISDEFGNMTSLTELYLSQNQLQGSIPDTVGNMISLEELYLPDNQLQGSIPNTIGSMVSLQVLSLHSNQLQGSIPNRVGSMVSLQGLSLHGNQLQGSIPDTIGNLTFLEELNLDENKLEGEIPKSLGNLCSLQVLDLHSNNLSGQLPQDFLACANDTLESLFLFDNQLRGSVPHFTGFSSLQVLSLGLNQLNGTLPKSIGHLATLAELDIHSNSLQGAISEAHLFNLSELFLLDLSSNSLTFNISLEWVPPFQLSCLLLASSKLGPRFPCWLRTQKYLAEIDISNSEISDAILDWFWNLTFNVENFNVSNNQITGTLPNLSSKFDCPIYIDMSSNFLESSIPRFPSQLSLLDLSNNKFSGSISSLCTVTNSYLVHLDLSNNSLTGDLPNCLPHWKSLIVLNLENNRFSGKIPKSLGSLQSIQTLHLANNNLTGELPLSLKNCKSLKFIDLGKNRKKSLTITYNYSLSYEFVGDTPWSYVDRELVKWKRREFVYKNTLGLVKSIDLSCNKLMGDIPKEVTDLLELISLNLSRNNLTGLIPTTIGQMKSLDVLDLSRNQLIGEIPTSLFKIDRLSTLDLSNNNLSNKIPQGTQLQSFDTSTYEGNPTLCGLPLLKKFPRDREKEAPNTYSHKDNIQEDGNDMWFYVTIALGFIVGFWGVCGTLLLNNSWKYSDFQFLNKIKYWLYVTTIINMARLRRGLQR</sequence>
<keyword evidence="6 13" id="KW-0732">Signal</keyword>
<dbReference type="PANTHER" id="PTHR48063:SF101">
    <property type="entry name" value="LRR RECEPTOR-LIKE SERINE_THREONINE-PROTEIN KINASE FLS2"/>
    <property type="match status" value="1"/>
</dbReference>
<dbReference type="Pfam" id="PF00560">
    <property type="entry name" value="LRR_1"/>
    <property type="match status" value="8"/>
</dbReference>
<evidence type="ECO:0000256" key="11">
    <source>
        <dbReference type="ARBA" id="ARBA00023180"/>
    </source>
</evidence>
<dbReference type="Pfam" id="PF23598">
    <property type="entry name" value="LRR_14"/>
    <property type="match status" value="1"/>
</dbReference>
<dbReference type="InterPro" id="IPR013210">
    <property type="entry name" value="LRR_N_plant-typ"/>
</dbReference>
<dbReference type="PANTHER" id="PTHR48063">
    <property type="entry name" value="LRR RECEPTOR-LIKE KINASE"/>
    <property type="match status" value="1"/>
</dbReference>
<evidence type="ECO:0000256" key="1">
    <source>
        <dbReference type="ARBA" id="ARBA00004251"/>
    </source>
</evidence>
<comment type="subcellular location">
    <subcellularLocation>
        <location evidence="1">Cell membrane</location>
        <topology evidence="1">Single-pass type I membrane protein</topology>
    </subcellularLocation>
</comment>
<keyword evidence="9 12" id="KW-0472">Membrane</keyword>
<feature type="signal peptide" evidence="13">
    <location>
        <begin position="1"/>
        <end position="20"/>
    </location>
</feature>
<evidence type="ECO:0008006" key="18">
    <source>
        <dbReference type="Google" id="ProtNLM"/>
    </source>
</evidence>
<dbReference type="FunFam" id="3.80.10.10:FF:000095">
    <property type="entry name" value="LRR receptor-like serine/threonine-protein kinase GSO1"/>
    <property type="match status" value="2"/>
</dbReference>
<keyword evidence="10" id="KW-0675">Receptor</keyword>
<evidence type="ECO:0000256" key="5">
    <source>
        <dbReference type="ARBA" id="ARBA00022692"/>
    </source>
</evidence>
<evidence type="ECO:0000256" key="8">
    <source>
        <dbReference type="ARBA" id="ARBA00022989"/>
    </source>
</evidence>
<dbReference type="SUPFAM" id="SSF52047">
    <property type="entry name" value="RNI-like"/>
    <property type="match status" value="1"/>
</dbReference>
<protein>
    <recommendedName>
        <fullName evidence="18">Leucine-rich repeat-containing N-terminal plant-type domain-containing protein</fullName>
    </recommendedName>
</protein>
<evidence type="ECO:0000256" key="2">
    <source>
        <dbReference type="ARBA" id="ARBA00009592"/>
    </source>
</evidence>
<keyword evidence="3" id="KW-1003">Cell membrane</keyword>